<gene>
    <name evidence="10" type="ORF">PUN28_002048</name>
</gene>
<feature type="binding site" description="axial binding residue" evidence="8">
    <location>
        <position position="783"/>
    </location>
    <ligand>
        <name>heme b</name>
        <dbReference type="ChEBI" id="CHEBI:60344"/>
    </ligand>
    <ligandPart>
        <name>Fe</name>
        <dbReference type="ChEBI" id="CHEBI:18248"/>
    </ligandPart>
</feature>
<proteinExistence type="predicted"/>
<keyword evidence="7 8" id="KW-0408">Iron</keyword>
<evidence type="ECO:0000256" key="1">
    <source>
        <dbReference type="ARBA" id="ARBA00004613"/>
    </source>
</evidence>
<dbReference type="EMBL" id="JADYXP020000002">
    <property type="protein sequence ID" value="KAL0130188.1"/>
    <property type="molecule type" value="Genomic_DNA"/>
</dbReference>
<dbReference type="InterPro" id="IPR037120">
    <property type="entry name" value="Haem_peroxidase_sf_animal"/>
</dbReference>
<evidence type="ECO:0000256" key="4">
    <source>
        <dbReference type="ARBA" id="ARBA00022617"/>
    </source>
</evidence>
<keyword evidence="6" id="KW-0560">Oxidoreductase</keyword>
<evidence type="ECO:0000313" key="11">
    <source>
        <dbReference type="Proteomes" id="UP001430953"/>
    </source>
</evidence>
<dbReference type="CDD" id="cd09823">
    <property type="entry name" value="peroxinectin_like"/>
    <property type="match status" value="1"/>
</dbReference>
<protein>
    <recommendedName>
        <fullName evidence="12">Chorion peroxidase</fullName>
    </recommendedName>
</protein>
<keyword evidence="3" id="KW-0575">Peroxidase</keyword>
<keyword evidence="8" id="KW-0479">Metal-binding</keyword>
<evidence type="ECO:0000256" key="7">
    <source>
        <dbReference type="ARBA" id="ARBA00023004"/>
    </source>
</evidence>
<sequence>MITSGVDWFTSLKDSSKRKIINNKTKRYQQWHDVGGLYELQRRKLREWHFAVKLDCRWQYRKFLAHVWDDLYNYEESPSPSKSVIWHGQSNSELASAGKSGQTLTSLILSSLTCVLSSKPRETNDEAESYTKSPTSNREIRIFGKPEQSFFASTDALRRRVNISSNNNPLTPEIQESNANTSYLVEAGQSKYVQKVLKKEIEETNVLQARDSDRIAYIPAKKTNQTRDGIRHEFLNESRISESLTITEPTVRGKENEETEQAQDKLGEGSLAGSLNKTGVKINTSKPLGNVKSNISQHVNFFHKQNNAVQTHDDSIVDDTSEKNLKADNQIPSVIDEENYKFEENGLMEAANFGLQAMHDLYYIQEPKLYSMGLYLKADNPAKYVAAFNDQSDEARHLARFGYAALQGTTMFLKKFPNTPLELPLFRSKLTQRTLLEEQCPRRDSPQCPRASLRYRTSDGSCNNLQHLWWGSAMSAMRRFLAPEYDDGVQSVRRSKNGKPLPSAREITNLIHENKNVPLASITHMLMQWGQFVDHDLTATGQSRGFNGTIPQCCLPGGVGFQPPEFMHPECLPIAVNLRDNFYGPLGVRCLEFLRSGPAPKEDCEFGPREQLSQVTSYLDASMVYSSNAMHSDSLRIFRNGLLQYGKIQSRRPSLLKRETDLCKRGSLSTTCFRAGDGRVSEQPALTSLHVVFLRLHNRISTELSALNSHWSDEKLFQETRRIVGAVVQHITYREFLPIVLGPQVMKIFDLEVLKKGYYEGYDPTVNPTIVNSFSTAAYRFGHSLVQRSFVRFDSDHRPLFNNVSIHDEFSNPANLDTAGAVDRLLLGLVNQPCQRRDEFITEEMTNHLFQTPGFAFGMDLASINIQRGRDHGLPPYVRWREPCGLSPIKSFEDLDRVMSPATVRKFKLLYSSVEDVDLFSAGLAEKSVIGGLVGPTFACIIAQQFSNLRRGDRFWYENSNSESSFTPGQLQQIRQVTLAQILCRTMDGIKTIQPFVFLARDLLKNQHLSCNDPIIGHLNLEPWAERLSEFKGGIESSQKTKRTATETNSSVSRSKEERINPRRKTHNSENKTKVTTAKPFQNSVNQENKIVVKRPFGRPNDNNNLTIVVQNNAVNAPVFVNEGIYGSNIKIDEQYPARPSSNYPILNTLYRPQGNSIPTSIPQSSNIHLARNPYVPHSFNDPHNPNPLIYGYRSPVFTQDNVFYDNYSATSPRPTLYTYYTNFQQASTTKVPEVDGYLINYGLLHHDSLPAHNYEKPKPLQNFQHYNLNEKPAQKPNYDNSRPSTNIHLTRPSYISNDEFYTHKPNYDKYKSSTTTTTTRPNSRPIYASNDEFYHTYRPSYDGNKPLAITRPNSRPIYIINNESHNNRPSYDEHKSSTTTRPNFRPNYVLNNEPYTHKPSYDGYRPSTTMQPNFDSNLEAYNRPDYNRPKPPSNSQLNDNLHHAQKPIYNGFTSLTILRPDKPNQELHDVQRPSEYLQNDGFIINRPNGDYFGNSNKPYREQWHSNNYQKRPNEKPYDDDDDDPDAHVKKSNVKLSSYSTDSHEILSTTRPSNEYNSQFWKQDSLHSIGNPVQSGLYGSVPISGTNVPSHQKNTFAISSTLSPTNDRYSDATPIYKKILSSTQSSTDVSSYMREDSTHASLNKDPLYSLLPVLQKPADSPIYQKDDQLKSLQMSIDKFPVAIDSYKHDSYKTSSQISNFNDQLSSSTPYWSETSTSGAQMHKQEAHFNSKPPKVQSVTIVSDTIETIQHPGHTGYISQYKTNTETPEPLISQQKKNSAITKKSGQYYYERNVLHRYPGEVINQISKSNHHLTNRSQETLVQNRETTFEKITVEPLITDNPVTNSKTNQTGDNELTTTPILMTDHRDDVADDFQRAVTANIESEAQADVLNRTNRWMKLQEDLNLLSTSQILSNESTNAKELPKPIKSQSHAT</sequence>
<dbReference type="Pfam" id="PF03098">
    <property type="entry name" value="An_peroxidase"/>
    <property type="match status" value="1"/>
</dbReference>
<evidence type="ECO:0000256" key="2">
    <source>
        <dbReference type="ARBA" id="ARBA00022525"/>
    </source>
</evidence>
<dbReference type="GO" id="GO:0046872">
    <property type="term" value="F:metal ion binding"/>
    <property type="evidence" value="ECO:0007669"/>
    <property type="project" value="UniProtKB-KW"/>
</dbReference>
<keyword evidence="11" id="KW-1185">Reference proteome</keyword>
<evidence type="ECO:0008006" key="12">
    <source>
        <dbReference type="Google" id="ProtNLM"/>
    </source>
</evidence>
<feature type="compositionally biased region" description="Basic and acidic residues" evidence="9">
    <location>
        <begin position="251"/>
        <end position="267"/>
    </location>
</feature>
<dbReference type="GO" id="GO:0005576">
    <property type="term" value="C:extracellular region"/>
    <property type="evidence" value="ECO:0007669"/>
    <property type="project" value="UniProtKB-SubCell"/>
</dbReference>
<feature type="compositionally biased region" description="Basic and acidic residues" evidence="9">
    <location>
        <begin position="1054"/>
        <end position="1073"/>
    </location>
</feature>
<keyword evidence="2" id="KW-0964">Secreted</keyword>
<dbReference type="GO" id="GO:0004601">
    <property type="term" value="F:peroxidase activity"/>
    <property type="evidence" value="ECO:0007669"/>
    <property type="project" value="UniProtKB-KW"/>
</dbReference>
<dbReference type="GO" id="GO:0020037">
    <property type="term" value="F:heme binding"/>
    <property type="evidence" value="ECO:0007669"/>
    <property type="project" value="InterPro"/>
</dbReference>
<dbReference type="PRINTS" id="PR00457">
    <property type="entry name" value="ANPEROXIDASE"/>
</dbReference>
<dbReference type="FunFam" id="1.10.640.10:FF:000003">
    <property type="entry name" value="chorion peroxidase"/>
    <property type="match status" value="1"/>
</dbReference>
<organism evidence="10 11">
    <name type="scientific">Cardiocondyla obscurior</name>
    <dbReference type="NCBI Taxonomy" id="286306"/>
    <lineage>
        <taxon>Eukaryota</taxon>
        <taxon>Metazoa</taxon>
        <taxon>Ecdysozoa</taxon>
        <taxon>Arthropoda</taxon>
        <taxon>Hexapoda</taxon>
        <taxon>Insecta</taxon>
        <taxon>Pterygota</taxon>
        <taxon>Neoptera</taxon>
        <taxon>Endopterygota</taxon>
        <taxon>Hymenoptera</taxon>
        <taxon>Apocrita</taxon>
        <taxon>Aculeata</taxon>
        <taxon>Formicoidea</taxon>
        <taxon>Formicidae</taxon>
        <taxon>Myrmicinae</taxon>
        <taxon>Cardiocondyla</taxon>
    </lineage>
</organism>
<evidence type="ECO:0000256" key="5">
    <source>
        <dbReference type="ARBA" id="ARBA00022729"/>
    </source>
</evidence>
<dbReference type="InterPro" id="IPR019791">
    <property type="entry name" value="Haem_peroxidase_animal"/>
</dbReference>
<dbReference type="Proteomes" id="UP001430953">
    <property type="component" value="Unassembled WGS sequence"/>
</dbReference>
<evidence type="ECO:0000256" key="9">
    <source>
        <dbReference type="SAM" id="MobiDB-lite"/>
    </source>
</evidence>
<comment type="caution">
    <text evidence="10">The sequence shown here is derived from an EMBL/GenBank/DDBJ whole genome shotgun (WGS) entry which is preliminary data.</text>
</comment>
<feature type="region of interest" description="Disordered" evidence="9">
    <location>
        <begin position="1479"/>
        <end position="1553"/>
    </location>
</feature>
<feature type="region of interest" description="Disordered" evidence="9">
    <location>
        <begin position="249"/>
        <end position="274"/>
    </location>
</feature>
<dbReference type="GO" id="GO:0006979">
    <property type="term" value="P:response to oxidative stress"/>
    <property type="evidence" value="ECO:0007669"/>
    <property type="project" value="InterPro"/>
</dbReference>
<dbReference type="PROSITE" id="PS50292">
    <property type="entry name" value="PEROXIDASE_3"/>
    <property type="match status" value="1"/>
</dbReference>
<feature type="compositionally biased region" description="Polar residues" evidence="9">
    <location>
        <begin position="1407"/>
        <end position="1417"/>
    </location>
</feature>
<comment type="subcellular location">
    <subcellularLocation>
        <location evidence="1">Secreted</location>
    </subcellularLocation>
</comment>
<dbReference type="Gene3D" id="1.10.640.10">
    <property type="entry name" value="Haem peroxidase domain superfamily, animal type"/>
    <property type="match status" value="1"/>
</dbReference>
<feature type="region of interest" description="Disordered" evidence="9">
    <location>
        <begin position="1271"/>
        <end position="1291"/>
    </location>
</feature>
<evidence type="ECO:0000256" key="6">
    <source>
        <dbReference type="ARBA" id="ARBA00023002"/>
    </source>
</evidence>
<feature type="region of interest" description="Disordered" evidence="9">
    <location>
        <begin position="1033"/>
        <end position="1078"/>
    </location>
</feature>
<name>A0AAW2GSL8_9HYME</name>
<accession>A0AAW2GSL8</accession>
<feature type="region of interest" description="Disordered" evidence="9">
    <location>
        <begin position="1362"/>
        <end position="1441"/>
    </location>
</feature>
<feature type="compositionally biased region" description="Polar residues" evidence="9">
    <location>
        <begin position="1534"/>
        <end position="1553"/>
    </location>
</feature>
<keyword evidence="5" id="KW-0732">Signal</keyword>
<dbReference type="PANTHER" id="PTHR11475:SF109">
    <property type="entry name" value="CHORION PEROXIDASE-LIKE PROTEIN"/>
    <property type="match status" value="1"/>
</dbReference>
<reference evidence="10 11" key="1">
    <citation type="submission" date="2023-03" db="EMBL/GenBank/DDBJ databases">
        <title>High recombination rates correlate with genetic variation in Cardiocondyla obscurior ants.</title>
        <authorList>
            <person name="Errbii M."/>
        </authorList>
    </citation>
    <scope>NUCLEOTIDE SEQUENCE [LARGE SCALE GENOMIC DNA]</scope>
    <source>
        <strain evidence="10">Alpha-2009</strain>
        <tissue evidence="10">Whole body</tissue>
    </source>
</reference>
<evidence type="ECO:0000313" key="10">
    <source>
        <dbReference type="EMBL" id="KAL0130188.1"/>
    </source>
</evidence>
<dbReference type="GO" id="GO:0022412">
    <property type="term" value="P:cellular process involved in reproduction in multicellular organism"/>
    <property type="evidence" value="ECO:0007669"/>
    <property type="project" value="UniProtKB-ARBA"/>
</dbReference>
<feature type="compositionally biased region" description="Polar residues" evidence="9">
    <location>
        <begin position="1278"/>
        <end position="1291"/>
    </location>
</feature>
<dbReference type="PANTHER" id="PTHR11475">
    <property type="entry name" value="OXIDASE/PEROXIDASE"/>
    <property type="match status" value="1"/>
</dbReference>
<evidence type="ECO:0000256" key="8">
    <source>
        <dbReference type="PIRSR" id="PIRSR619791-2"/>
    </source>
</evidence>
<dbReference type="InterPro" id="IPR010255">
    <property type="entry name" value="Haem_peroxidase_sf"/>
</dbReference>
<keyword evidence="4 8" id="KW-0349">Heme</keyword>
<dbReference type="SUPFAM" id="SSF48113">
    <property type="entry name" value="Heme-dependent peroxidases"/>
    <property type="match status" value="1"/>
</dbReference>
<evidence type="ECO:0000256" key="3">
    <source>
        <dbReference type="ARBA" id="ARBA00022559"/>
    </source>
</evidence>